<dbReference type="Proteomes" id="UP000246077">
    <property type="component" value="Unassembled WGS sequence"/>
</dbReference>
<dbReference type="InterPro" id="IPR036282">
    <property type="entry name" value="Glutathione-S-Trfase_C_sf"/>
</dbReference>
<dbReference type="Gene3D" id="1.20.1050.10">
    <property type="match status" value="1"/>
</dbReference>
<feature type="domain" description="GST N-terminal" evidence="1">
    <location>
        <begin position="4"/>
        <end position="74"/>
    </location>
</feature>
<organism evidence="2 3">
    <name type="scientific">Zavarzinia compransoris</name>
    <dbReference type="NCBI Taxonomy" id="1264899"/>
    <lineage>
        <taxon>Bacteria</taxon>
        <taxon>Pseudomonadati</taxon>
        <taxon>Pseudomonadota</taxon>
        <taxon>Alphaproteobacteria</taxon>
        <taxon>Rhodospirillales</taxon>
        <taxon>Zavarziniaceae</taxon>
        <taxon>Zavarzinia</taxon>
    </lineage>
</organism>
<evidence type="ECO:0000259" key="1">
    <source>
        <dbReference type="Pfam" id="PF13417"/>
    </source>
</evidence>
<dbReference type="InterPro" id="IPR004045">
    <property type="entry name" value="Glutathione_S-Trfase_N"/>
</dbReference>
<evidence type="ECO:0000313" key="3">
    <source>
        <dbReference type="Proteomes" id="UP000246077"/>
    </source>
</evidence>
<name>A0A317DYK1_9PROT</name>
<dbReference type="CDD" id="cd00570">
    <property type="entry name" value="GST_N_family"/>
    <property type="match status" value="1"/>
</dbReference>
<dbReference type="RefSeq" id="WP_109923207.1">
    <property type="nucleotide sequence ID" value="NZ_QGLF01000007.1"/>
</dbReference>
<keyword evidence="2" id="KW-0808">Transferase</keyword>
<dbReference type="InterPro" id="IPR036249">
    <property type="entry name" value="Thioredoxin-like_sf"/>
</dbReference>
<dbReference type="Pfam" id="PF13410">
    <property type="entry name" value="GST_C_2"/>
    <property type="match status" value="1"/>
</dbReference>
<protein>
    <submittedName>
        <fullName evidence="2">Glutathione S-transferase</fullName>
    </submittedName>
</protein>
<dbReference type="SUPFAM" id="SSF52833">
    <property type="entry name" value="Thioredoxin-like"/>
    <property type="match status" value="1"/>
</dbReference>
<accession>A0A317DYK1</accession>
<dbReference type="Pfam" id="PF13417">
    <property type="entry name" value="GST_N_3"/>
    <property type="match status" value="1"/>
</dbReference>
<dbReference type="Gene3D" id="3.40.30.10">
    <property type="entry name" value="Glutaredoxin"/>
    <property type="match status" value="1"/>
</dbReference>
<dbReference type="OrthoDB" id="7054557at2"/>
<dbReference type="GO" id="GO:0016740">
    <property type="term" value="F:transferase activity"/>
    <property type="evidence" value="ECO:0007669"/>
    <property type="project" value="UniProtKB-KW"/>
</dbReference>
<dbReference type="EMBL" id="QGLF01000007">
    <property type="protein sequence ID" value="PWR18073.1"/>
    <property type="molecule type" value="Genomic_DNA"/>
</dbReference>
<gene>
    <name evidence="2" type="ORF">DKG75_21315</name>
</gene>
<reference evidence="3" key="1">
    <citation type="submission" date="2018-05" db="EMBL/GenBank/DDBJ databases">
        <title>Zavarzinia sp. HR-AS.</title>
        <authorList>
            <person name="Lee Y."/>
            <person name="Jeon C.O."/>
        </authorList>
    </citation>
    <scope>NUCLEOTIDE SEQUENCE [LARGE SCALE GENOMIC DNA]</scope>
    <source>
        <strain evidence="3">DSM 1231</strain>
    </source>
</reference>
<dbReference type="AlphaFoldDB" id="A0A317DYK1"/>
<proteinExistence type="predicted"/>
<comment type="caution">
    <text evidence="2">The sequence shown here is derived from an EMBL/GenBank/DDBJ whole genome shotgun (WGS) entry which is preliminary data.</text>
</comment>
<sequence length="331" mass="36426">MLKLYGALGSPYSMKVRAALRWLRRPHVWVQMGLEHGEVMTRVRPAVIPIVEFPDGTFANDSTPLLLDFSAEAPGDRQLLPDDPVARFLCLLIEDFADEWLTKVMFHYRWTAEIDQRTMSEAIVFDRVRGYGRDMLTAFAAEFRDRQVGRMHLVGCGAEQAPQLAETYRRLLAILEAMVPDRGFLFGSRPSLADFGLYGQLSQLAVDPTPSALMRRDAPLLWRWLMIVDDASGLEGTWMAGAAEADPAVAALARLAAEVYLPFLAANERALAAGDAEMAVPLLGSVHRQPVFKYQAKCLAALRVIHGALDAAARARLAPLLGPDATAILAA</sequence>
<evidence type="ECO:0000313" key="2">
    <source>
        <dbReference type="EMBL" id="PWR18073.1"/>
    </source>
</evidence>
<keyword evidence="3" id="KW-1185">Reference proteome</keyword>
<dbReference type="SUPFAM" id="SSF47616">
    <property type="entry name" value="GST C-terminal domain-like"/>
    <property type="match status" value="1"/>
</dbReference>